<protein>
    <submittedName>
        <fullName evidence="1">Uncharacterized protein</fullName>
    </submittedName>
</protein>
<reference evidence="1 2" key="1">
    <citation type="submission" date="2019-06" db="EMBL/GenBank/DDBJ databases">
        <title>Sequencing the genomes of 1000 actinobacteria strains.</title>
        <authorList>
            <person name="Klenk H.-P."/>
        </authorList>
    </citation>
    <scope>NUCLEOTIDE SEQUENCE [LARGE SCALE GENOMIC DNA]</scope>
    <source>
        <strain evidence="1 2">DSM 45301</strain>
    </source>
</reference>
<evidence type="ECO:0000313" key="1">
    <source>
        <dbReference type="EMBL" id="TQM13287.1"/>
    </source>
</evidence>
<name>A0A543DVD5_9PSEU</name>
<keyword evidence="2" id="KW-1185">Reference proteome</keyword>
<accession>A0A543DVD5</accession>
<dbReference type="EMBL" id="VFPA01000001">
    <property type="protein sequence ID" value="TQM13287.1"/>
    <property type="molecule type" value="Genomic_DNA"/>
</dbReference>
<gene>
    <name evidence="1" type="ORF">FB558_0018</name>
</gene>
<dbReference type="AlphaFoldDB" id="A0A543DVD5"/>
<dbReference type="Proteomes" id="UP000315677">
    <property type="component" value="Unassembled WGS sequence"/>
</dbReference>
<dbReference type="RefSeq" id="WP_170231122.1">
    <property type="nucleotide sequence ID" value="NZ_VFPA01000001.1"/>
</dbReference>
<evidence type="ECO:0000313" key="2">
    <source>
        <dbReference type="Proteomes" id="UP000315677"/>
    </source>
</evidence>
<comment type="caution">
    <text evidence="1">The sequence shown here is derived from an EMBL/GenBank/DDBJ whole genome shotgun (WGS) entry which is preliminary data.</text>
</comment>
<proteinExistence type="predicted"/>
<organism evidence="1 2">
    <name type="scientific">Pseudonocardia kunmingensis</name>
    <dbReference type="NCBI Taxonomy" id="630975"/>
    <lineage>
        <taxon>Bacteria</taxon>
        <taxon>Bacillati</taxon>
        <taxon>Actinomycetota</taxon>
        <taxon>Actinomycetes</taxon>
        <taxon>Pseudonocardiales</taxon>
        <taxon>Pseudonocardiaceae</taxon>
        <taxon>Pseudonocardia</taxon>
    </lineage>
</organism>
<sequence>MVLNRRTVAVASVEITAPYVAQFSRSDGDTAALYDVLGQAIASACRA</sequence>